<dbReference type="Gene3D" id="3.90.76.10">
    <property type="entry name" value="Dipeptide-binding Protein, Domain 1"/>
    <property type="match status" value="1"/>
</dbReference>
<dbReference type="Gene3D" id="3.10.105.10">
    <property type="entry name" value="Dipeptide-binding Protein, Domain 3"/>
    <property type="match status" value="1"/>
</dbReference>
<feature type="domain" description="Solute-binding protein family 5" evidence="4">
    <location>
        <begin position="85"/>
        <end position="450"/>
    </location>
</feature>
<feature type="chain" id="PRO_5045208148" evidence="3">
    <location>
        <begin position="17"/>
        <end position="540"/>
    </location>
</feature>
<organism evidence="5 6">
    <name type="scientific">Brenneria tiliae</name>
    <dbReference type="NCBI Taxonomy" id="2914984"/>
    <lineage>
        <taxon>Bacteria</taxon>
        <taxon>Pseudomonadati</taxon>
        <taxon>Pseudomonadota</taxon>
        <taxon>Gammaproteobacteria</taxon>
        <taxon>Enterobacterales</taxon>
        <taxon>Pectobacteriaceae</taxon>
        <taxon>Brenneria</taxon>
    </lineage>
</organism>
<sequence length="540" mass="60369">MNITRRRLLISSSALAATFPFTSFLSAAQTNATAAGTPVKGGTLGVHIAGEQRILNPALRASTGVYIVTSKIIESLVDLDANGAIVPQLATEWHSAADGKTITFKLRENVKWHDGKPFTAKDVQYNALELWKKQLNYSTALQQFLDAVDTPDDHTVIFRYSRPMPLELLLRALADLGYVVPRHLYENSNVLENPANTAPVGTGPFKFVEYQRGQYIIATRNPDYWRPDQPYIERIVWRIITDKSAATAALETGQLQLSAYSQLSLADLDRLKNHPDFEVTAKGSEANTFNNTLEFNFRRKEIADVRVRRALAHAIDIPFFIENFLYGQGKPATGIIPSTSTGFYPPDSAQPYPFDRKKAEALLDEAGYPRGANGERFKLKLVPILNGEDVALFATFIQQSLAEVGIKVDIANYDYAGSLSAVYKEHNFDLATGWHQYRGDPAVSTTVWLRSGSPDGAPWTNQYGWQSEVIDKLIDDAASEIDAEKRRALYAQLVAEANEQFPLWFAIERQFLSVVNKKLHNDLNNARWPSSSWHDAWLEA</sequence>
<dbReference type="PROSITE" id="PS01040">
    <property type="entry name" value="SBP_BACTERIAL_5"/>
    <property type="match status" value="1"/>
</dbReference>
<dbReference type="PANTHER" id="PTHR30290">
    <property type="entry name" value="PERIPLASMIC BINDING COMPONENT OF ABC TRANSPORTER"/>
    <property type="match status" value="1"/>
</dbReference>
<gene>
    <name evidence="5" type="ORF">MFP26_02355</name>
</gene>
<protein>
    <submittedName>
        <fullName evidence="5">ABC transporter substrate-binding protein</fullName>
    </submittedName>
</protein>
<dbReference type="InterPro" id="IPR030678">
    <property type="entry name" value="Peptide/Ni-bd"/>
</dbReference>
<comment type="caution">
    <text evidence="5">The sequence shown here is derived from an EMBL/GenBank/DDBJ whole genome shotgun (WGS) entry which is preliminary data.</text>
</comment>
<dbReference type="SUPFAM" id="SSF53850">
    <property type="entry name" value="Periplasmic binding protein-like II"/>
    <property type="match status" value="1"/>
</dbReference>
<evidence type="ECO:0000256" key="3">
    <source>
        <dbReference type="SAM" id="SignalP"/>
    </source>
</evidence>
<keyword evidence="2 3" id="KW-0732">Signal</keyword>
<accession>A0ABT0MNZ4</accession>
<dbReference type="PROSITE" id="PS51318">
    <property type="entry name" value="TAT"/>
    <property type="match status" value="1"/>
</dbReference>
<dbReference type="EMBL" id="JAKPBZ010000102">
    <property type="protein sequence ID" value="MCL2891551.1"/>
    <property type="molecule type" value="Genomic_DNA"/>
</dbReference>
<reference evidence="5 6" key="1">
    <citation type="submission" date="2022-02" db="EMBL/GenBank/DDBJ databases">
        <title>Description of Brenneria tiliae sp. nov. isolated from symptomatic Tilia x moltkei and Tilia x europaea trees in the UK.</title>
        <authorList>
            <person name="Kile H."/>
        </authorList>
    </citation>
    <scope>NUCLEOTIDE SEQUENCE [LARGE SCALE GENOMIC DNA]</scope>
    <source>
        <strain evidence="5 6">MC1SB4.1</strain>
    </source>
</reference>
<dbReference type="CDD" id="cd08517">
    <property type="entry name" value="PBP2_NikA_DppA_OppA_like_13"/>
    <property type="match status" value="1"/>
</dbReference>
<dbReference type="InterPro" id="IPR006311">
    <property type="entry name" value="TAT_signal"/>
</dbReference>
<evidence type="ECO:0000313" key="5">
    <source>
        <dbReference type="EMBL" id="MCL2891551.1"/>
    </source>
</evidence>
<dbReference type="Proteomes" id="UP001203069">
    <property type="component" value="Unassembled WGS sequence"/>
</dbReference>
<dbReference type="Pfam" id="PF00496">
    <property type="entry name" value="SBP_bac_5"/>
    <property type="match status" value="1"/>
</dbReference>
<evidence type="ECO:0000259" key="4">
    <source>
        <dbReference type="Pfam" id="PF00496"/>
    </source>
</evidence>
<dbReference type="Gene3D" id="3.40.190.10">
    <property type="entry name" value="Periplasmic binding protein-like II"/>
    <property type="match status" value="1"/>
</dbReference>
<keyword evidence="6" id="KW-1185">Reference proteome</keyword>
<dbReference type="InterPro" id="IPR023765">
    <property type="entry name" value="SBP_5_CS"/>
</dbReference>
<evidence type="ECO:0000256" key="2">
    <source>
        <dbReference type="ARBA" id="ARBA00022729"/>
    </source>
</evidence>
<evidence type="ECO:0000256" key="1">
    <source>
        <dbReference type="ARBA" id="ARBA00005695"/>
    </source>
</evidence>
<dbReference type="InterPro" id="IPR000914">
    <property type="entry name" value="SBP_5_dom"/>
</dbReference>
<dbReference type="RefSeq" id="WP_249243492.1">
    <property type="nucleotide sequence ID" value="NZ_JAKPBZ010000102.1"/>
</dbReference>
<name>A0ABT0MNZ4_9GAMM</name>
<dbReference type="PANTHER" id="PTHR30290:SF38">
    <property type="entry name" value="D,D-DIPEPTIDE-BINDING PERIPLASMIC PROTEIN DDPA-RELATED"/>
    <property type="match status" value="1"/>
</dbReference>
<proteinExistence type="inferred from homology"/>
<comment type="similarity">
    <text evidence="1">Belongs to the bacterial solute-binding protein 5 family.</text>
</comment>
<evidence type="ECO:0000313" key="6">
    <source>
        <dbReference type="Proteomes" id="UP001203069"/>
    </source>
</evidence>
<dbReference type="PIRSF" id="PIRSF002741">
    <property type="entry name" value="MppA"/>
    <property type="match status" value="1"/>
</dbReference>
<feature type="signal peptide" evidence="3">
    <location>
        <begin position="1"/>
        <end position="16"/>
    </location>
</feature>
<dbReference type="InterPro" id="IPR039424">
    <property type="entry name" value="SBP_5"/>
</dbReference>